<dbReference type="AlphaFoldDB" id="A0A0C3CB11"/>
<dbReference type="HOGENOM" id="CLU_2133794_0_0_1"/>
<sequence length="113" mass="12777">MTGSFLPYKMTLSSRRRTPNYSTAFQTRDSRRKKLKWRRAMMNGKKKVQRPMPNKLDNNWTPVIFCYSAPGCKFPTQHYVGGLNVCTTGTNVSTATPGSALSSLNKPNFTLHT</sequence>
<proteinExistence type="predicted"/>
<keyword evidence="2" id="KW-1185">Reference proteome</keyword>
<reference evidence="2" key="2">
    <citation type="submission" date="2015-01" db="EMBL/GenBank/DDBJ databases">
        <title>Evolutionary Origins and Diversification of the Mycorrhizal Mutualists.</title>
        <authorList>
            <consortium name="DOE Joint Genome Institute"/>
            <consortium name="Mycorrhizal Genomics Consortium"/>
            <person name="Kohler A."/>
            <person name="Kuo A."/>
            <person name="Nagy L.G."/>
            <person name="Floudas D."/>
            <person name="Copeland A."/>
            <person name="Barry K.W."/>
            <person name="Cichocki N."/>
            <person name="Veneault-Fourrey C."/>
            <person name="LaButti K."/>
            <person name="Lindquist E.A."/>
            <person name="Lipzen A."/>
            <person name="Lundell T."/>
            <person name="Morin E."/>
            <person name="Murat C."/>
            <person name="Riley R."/>
            <person name="Ohm R."/>
            <person name="Sun H."/>
            <person name="Tunlid A."/>
            <person name="Henrissat B."/>
            <person name="Grigoriev I.V."/>
            <person name="Hibbett D.S."/>
            <person name="Martin F."/>
        </authorList>
    </citation>
    <scope>NUCLEOTIDE SEQUENCE [LARGE SCALE GENOMIC DNA]</scope>
    <source>
        <strain evidence="2">h7</strain>
    </source>
</reference>
<dbReference type="Proteomes" id="UP000053424">
    <property type="component" value="Unassembled WGS sequence"/>
</dbReference>
<reference evidence="1 2" key="1">
    <citation type="submission" date="2014-04" db="EMBL/GenBank/DDBJ databases">
        <authorList>
            <consortium name="DOE Joint Genome Institute"/>
            <person name="Kuo A."/>
            <person name="Gay G."/>
            <person name="Dore J."/>
            <person name="Kohler A."/>
            <person name="Nagy L.G."/>
            <person name="Floudas D."/>
            <person name="Copeland A."/>
            <person name="Barry K.W."/>
            <person name="Cichocki N."/>
            <person name="Veneault-Fourrey C."/>
            <person name="LaButti K."/>
            <person name="Lindquist E.A."/>
            <person name="Lipzen A."/>
            <person name="Lundell T."/>
            <person name="Morin E."/>
            <person name="Murat C."/>
            <person name="Sun H."/>
            <person name="Tunlid A."/>
            <person name="Henrissat B."/>
            <person name="Grigoriev I.V."/>
            <person name="Hibbett D.S."/>
            <person name="Martin F."/>
            <person name="Nordberg H.P."/>
            <person name="Cantor M.N."/>
            <person name="Hua S.X."/>
        </authorList>
    </citation>
    <scope>NUCLEOTIDE SEQUENCE [LARGE SCALE GENOMIC DNA]</scope>
    <source>
        <strain evidence="2">h7</strain>
    </source>
</reference>
<gene>
    <name evidence="1" type="ORF">M413DRAFT_168100</name>
</gene>
<organism evidence="1 2">
    <name type="scientific">Hebeloma cylindrosporum</name>
    <dbReference type="NCBI Taxonomy" id="76867"/>
    <lineage>
        <taxon>Eukaryota</taxon>
        <taxon>Fungi</taxon>
        <taxon>Dikarya</taxon>
        <taxon>Basidiomycota</taxon>
        <taxon>Agaricomycotina</taxon>
        <taxon>Agaricomycetes</taxon>
        <taxon>Agaricomycetidae</taxon>
        <taxon>Agaricales</taxon>
        <taxon>Agaricineae</taxon>
        <taxon>Hymenogastraceae</taxon>
        <taxon>Hebeloma</taxon>
    </lineage>
</organism>
<evidence type="ECO:0000313" key="2">
    <source>
        <dbReference type="Proteomes" id="UP000053424"/>
    </source>
</evidence>
<accession>A0A0C3CB11</accession>
<evidence type="ECO:0000313" key="1">
    <source>
        <dbReference type="EMBL" id="KIM40786.1"/>
    </source>
</evidence>
<name>A0A0C3CB11_HEBCY</name>
<dbReference type="EMBL" id="KN831782">
    <property type="protein sequence ID" value="KIM40786.1"/>
    <property type="molecule type" value="Genomic_DNA"/>
</dbReference>
<protein>
    <submittedName>
        <fullName evidence="1">Uncharacterized protein</fullName>
    </submittedName>
</protein>